<organism evidence="10 11">
    <name type="scientific">Mycena metata</name>
    <dbReference type="NCBI Taxonomy" id="1033252"/>
    <lineage>
        <taxon>Eukaryota</taxon>
        <taxon>Fungi</taxon>
        <taxon>Dikarya</taxon>
        <taxon>Basidiomycota</taxon>
        <taxon>Agaricomycotina</taxon>
        <taxon>Agaricomycetes</taxon>
        <taxon>Agaricomycetidae</taxon>
        <taxon>Agaricales</taxon>
        <taxon>Marasmiineae</taxon>
        <taxon>Mycenaceae</taxon>
        <taxon>Mycena</taxon>
    </lineage>
</organism>
<evidence type="ECO:0000256" key="1">
    <source>
        <dbReference type="ARBA" id="ARBA00004123"/>
    </source>
</evidence>
<comment type="caution">
    <text evidence="10">The sequence shown here is derived from an EMBL/GenBank/DDBJ whole genome shotgun (WGS) entry which is preliminary data.</text>
</comment>
<keyword evidence="7" id="KW-0694">RNA-binding</keyword>
<dbReference type="GO" id="GO:0001522">
    <property type="term" value="P:pseudouridine synthesis"/>
    <property type="evidence" value="ECO:0007669"/>
    <property type="project" value="InterPro"/>
</dbReference>
<sequence>FLAPTVVSQDLLLIQDLVGVPEPLPQKLVPKFEDDIDSSGSENGSEDEIEADLVKVENEEKNSRLVCSVAESIASFSAPTDSTSGSDSDSDSDSSDSEDGEPSKLNIKELDVDDDEESGVAVPTTTYFTTKNELVEANIAVPDIEEVGPDEVLERVGEVMSIIDKTVIVKGAPSEVFARASDQALDSDTLLVFEDRKVLGYIYETFGPTSQPLYQVKFTASCPVDKDKVQLSRPVFHVPQRSRFVFVNQIRRFKGSDASNMHDEEPADDELEFSDDEAEAAYKSSLKRKRESRVNSRQSTPALMRDQDLAMLERNPYDDHSPYDDNFGSGPSRPAPMPYDDPYADEYTIPSTEVESPLPPTPSHRENSFDDSDGFARRGRGRGRGRGSGVDRNEGRGRGRGRERGKGGRGRGDNDRRRSDGGANWEGRPATSARLSEPYDSHHHQPPPRSLSPTSMAIARATGQFSDGSEFTQSHSAPSTPISPWAFNPSQQQQFNFGGYPQFIQPHINPRFASAFGMNFDFQNPHPQSYHQPPPSGAMGGSNWADEWTVHGGGNAASNGKPQ</sequence>
<dbReference type="InterPro" id="IPR009000">
    <property type="entry name" value="Transl_B-barrel_sf"/>
</dbReference>
<gene>
    <name evidence="10" type="ORF">B0H16DRAFT_1756256</name>
</gene>
<feature type="region of interest" description="Disordered" evidence="9">
    <location>
        <begin position="524"/>
        <end position="563"/>
    </location>
</feature>
<dbReference type="GO" id="GO:0006364">
    <property type="term" value="P:rRNA processing"/>
    <property type="evidence" value="ECO:0007669"/>
    <property type="project" value="UniProtKB-KW"/>
</dbReference>
<feature type="compositionally biased region" description="Basic and acidic residues" evidence="9">
    <location>
        <begin position="389"/>
        <end position="420"/>
    </location>
</feature>
<dbReference type="GO" id="GO:0005732">
    <property type="term" value="C:sno(s)RNA-containing ribonucleoprotein complex"/>
    <property type="evidence" value="ECO:0007669"/>
    <property type="project" value="InterPro"/>
</dbReference>
<protein>
    <recommendedName>
        <fullName evidence="3">H/ACA ribonucleoprotein complex non-core subunit NAF1</fullName>
    </recommendedName>
</protein>
<feature type="non-terminal residue" evidence="10">
    <location>
        <position position="1"/>
    </location>
</feature>
<dbReference type="SUPFAM" id="SSF50447">
    <property type="entry name" value="Translation proteins"/>
    <property type="match status" value="1"/>
</dbReference>
<evidence type="ECO:0000256" key="2">
    <source>
        <dbReference type="ARBA" id="ARBA00009801"/>
    </source>
</evidence>
<dbReference type="GO" id="GO:0003723">
    <property type="term" value="F:RNA binding"/>
    <property type="evidence" value="ECO:0007669"/>
    <property type="project" value="UniProtKB-KW"/>
</dbReference>
<evidence type="ECO:0000313" key="11">
    <source>
        <dbReference type="Proteomes" id="UP001215598"/>
    </source>
</evidence>
<dbReference type="InterPro" id="IPR038664">
    <property type="entry name" value="Gar1/Naf1_Cbf5-bd_sf"/>
</dbReference>
<evidence type="ECO:0000256" key="4">
    <source>
        <dbReference type="ARBA" id="ARBA00022517"/>
    </source>
</evidence>
<evidence type="ECO:0000256" key="6">
    <source>
        <dbReference type="ARBA" id="ARBA00022553"/>
    </source>
</evidence>
<accession>A0AAD7P3T8</accession>
<feature type="compositionally biased region" description="Polar residues" evidence="9">
    <location>
        <begin position="463"/>
        <end position="496"/>
    </location>
</feature>
<dbReference type="InterPro" id="IPR040309">
    <property type="entry name" value="Naf1"/>
</dbReference>
<keyword evidence="11" id="KW-1185">Reference proteome</keyword>
<dbReference type="Pfam" id="PF04410">
    <property type="entry name" value="Gar1"/>
    <property type="match status" value="1"/>
</dbReference>
<reference evidence="10" key="1">
    <citation type="submission" date="2023-03" db="EMBL/GenBank/DDBJ databases">
        <title>Massive genome expansion in bonnet fungi (Mycena s.s.) driven by repeated elements and novel gene families across ecological guilds.</title>
        <authorList>
            <consortium name="Lawrence Berkeley National Laboratory"/>
            <person name="Harder C.B."/>
            <person name="Miyauchi S."/>
            <person name="Viragh M."/>
            <person name="Kuo A."/>
            <person name="Thoen E."/>
            <person name="Andreopoulos B."/>
            <person name="Lu D."/>
            <person name="Skrede I."/>
            <person name="Drula E."/>
            <person name="Henrissat B."/>
            <person name="Morin E."/>
            <person name="Kohler A."/>
            <person name="Barry K."/>
            <person name="LaButti K."/>
            <person name="Morin E."/>
            <person name="Salamov A."/>
            <person name="Lipzen A."/>
            <person name="Mereny Z."/>
            <person name="Hegedus B."/>
            <person name="Baldrian P."/>
            <person name="Stursova M."/>
            <person name="Weitz H."/>
            <person name="Taylor A."/>
            <person name="Grigoriev I.V."/>
            <person name="Nagy L.G."/>
            <person name="Martin F."/>
            <person name="Kauserud H."/>
        </authorList>
    </citation>
    <scope>NUCLEOTIDE SEQUENCE</scope>
    <source>
        <strain evidence="10">CBHHK182m</strain>
    </source>
</reference>
<feature type="compositionally biased region" description="Acidic residues" evidence="9">
    <location>
        <begin position="88"/>
        <end position="100"/>
    </location>
</feature>
<comment type="subcellular location">
    <subcellularLocation>
        <location evidence="1">Nucleus</location>
    </subcellularLocation>
</comment>
<dbReference type="Gene3D" id="2.40.10.230">
    <property type="entry name" value="Probable tRNA pseudouridine synthase domain"/>
    <property type="match status" value="1"/>
</dbReference>
<evidence type="ECO:0000256" key="7">
    <source>
        <dbReference type="ARBA" id="ARBA00022884"/>
    </source>
</evidence>
<keyword evidence="4" id="KW-0690">Ribosome biogenesis</keyword>
<evidence type="ECO:0000313" key="10">
    <source>
        <dbReference type="EMBL" id="KAJ7786642.1"/>
    </source>
</evidence>
<name>A0AAD7P3T8_9AGAR</name>
<dbReference type="GO" id="GO:0005634">
    <property type="term" value="C:nucleus"/>
    <property type="evidence" value="ECO:0007669"/>
    <property type="project" value="UniProtKB-SubCell"/>
</dbReference>
<dbReference type="InterPro" id="IPR007504">
    <property type="entry name" value="H/ACA_rnp_Gar1/Naf1"/>
</dbReference>
<evidence type="ECO:0000256" key="5">
    <source>
        <dbReference type="ARBA" id="ARBA00022552"/>
    </source>
</evidence>
<proteinExistence type="inferred from homology"/>
<keyword evidence="5" id="KW-0698">rRNA processing</keyword>
<dbReference type="EMBL" id="JARKIB010000001">
    <property type="protein sequence ID" value="KAJ7786642.1"/>
    <property type="molecule type" value="Genomic_DNA"/>
</dbReference>
<feature type="region of interest" description="Disordered" evidence="9">
    <location>
        <begin position="282"/>
        <end position="498"/>
    </location>
</feature>
<dbReference type="PANTHER" id="PTHR31633:SF1">
    <property type="entry name" value="H_ACA RIBONUCLEOPROTEIN COMPLEX NON-CORE SUBUNIT NAF1"/>
    <property type="match status" value="1"/>
</dbReference>
<evidence type="ECO:0000256" key="8">
    <source>
        <dbReference type="ARBA" id="ARBA00023242"/>
    </source>
</evidence>
<dbReference type="PANTHER" id="PTHR31633">
    <property type="entry name" value="H/ACA RIBONUCLEOPROTEIN COMPLEX NON-CORE SUBUNIT NAF1"/>
    <property type="match status" value="1"/>
</dbReference>
<keyword evidence="8" id="KW-0539">Nucleus</keyword>
<feature type="region of interest" description="Disordered" evidence="9">
    <location>
        <begin position="76"/>
        <end position="119"/>
    </location>
</feature>
<dbReference type="AlphaFoldDB" id="A0AAD7P3T8"/>
<dbReference type="Proteomes" id="UP001215598">
    <property type="component" value="Unassembled WGS sequence"/>
</dbReference>
<keyword evidence="6" id="KW-0597">Phosphoprotein</keyword>
<feature type="compositionally biased region" description="Basic and acidic residues" evidence="9">
    <location>
        <begin position="52"/>
        <end position="61"/>
    </location>
</feature>
<comment type="similarity">
    <text evidence="2">Belongs to the NAF1 family.</text>
</comment>
<dbReference type="GO" id="GO:0000493">
    <property type="term" value="P:box H/ACA snoRNP assembly"/>
    <property type="evidence" value="ECO:0007669"/>
    <property type="project" value="InterPro"/>
</dbReference>
<feature type="region of interest" description="Disordered" evidence="9">
    <location>
        <begin position="23"/>
        <end position="61"/>
    </location>
</feature>
<evidence type="ECO:0000256" key="3">
    <source>
        <dbReference type="ARBA" id="ARBA00021438"/>
    </source>
</evidence>
<evidence type="ECO:0000256" key="9">
    <source>
        <dbReference type="SAM" id="MobiDB-lite"/>
    </source>
</evidence>